<comment type="caution">
    <text evidence="2">The sequence shown here is derived from an EMBL/GenBank/DDBJ whole genome shotgun (WGS) entry which is preliminary data.</text>
</comment>
<sequence>MQVDVRQCCVDVRKSDVDASACVDQFSSMAVGVAIAKTDGNHYTGRITSFVVFSCVIAATGGMIFGYDNGVTGLKRFNLAILPLYL</sequence>
<evidence type="ECO:0000313" key="2">
    <source>
        <dbReference type="EMBL" id="EPS72979.1"/>
    </source>
</evidence>
<name>S8CZQ9_9LAMI</name>
<keyword evidence="1" id="KW-0812">Transmembrane</keyword>
<protein>
    <recommendedName>
        <fullName evidence="4">Major facilitator superfamily (MFS) profile domain-containing protein</fullName>
    </recommendedName>
</protein>
<dbReference type="AlphaFoldDB" id="S8CZQ9"/>
<dbReference type="Proteomes" id="UP000015453">
    <property type="component" value="Unassembled WGS sequence"/>
</dbReference>
<evidence type="ECO:0000256" key="1">
    <source>
        <dbReference type="SAM" id="Phobius"/>
    </source>
</evidence>
<evidence type="ECO:0008006" key="4">
    <source>
        <dbReference type="Google" id="ProtNLM"/>
    </source>
</evidence>
<accession>S8CZQ9</accession>
<dbReference type="OrthoDB" id="1651023at2759"/>
<organism evidence="2 3">
    <name type="scientific">Genlisea aurea</name>
    <dbReference type="NCBI Taxonomy" id="192259"/>
    <lineage>
        <taxon>Eukaryota</taxon>
        <taxon>Viridiplantae</taxon>
        <taxon>Streptophyta</taxon>
        <taxon>Embryophyta</taxon>
        <taxon>Tracheophyta</taxon>
        <taxon>Spermatophyta</taxon>
        <taxon>Magnoliopsida</taxon>
        <taxon>eudicotyledons</taxon>
        <taxon>Gunneridae</taxon>
        <taxon>Pentapetalae</taxon>
        <taxon>asterids</taxon>
        <taxon>lamiids</taxon>
        <taxon>Lamiales</taxon>
        <taxon>Lentibulariaceae</taxon>
        <taxon>Genlisea</taxon>
    </lineage>
</organism>
<feature type="transmembrane region" description="Helical" evidence="1">
    <location>
        <begin position="47"/>
        <end position="67"/>
    </location>
</feature>
<gene>
    <name evidence="2" type="ORF">M569_01777</name>
</gene>
<dbReference type="EMBL" id="AUSU01000614">
    <property type="protein sequence ID" value="EPS72979.1"/>
    <property type="molecule type" value="Genomic_DNA"/>
</dbReference>
<evidence type="ECO:0000313" key="3">
    <source>
        <dbReference type="Proteomes" id="UP000015453"/>
    </source>
</evidence>
<reference evidence="2 3" key="1">
    <citation type="journal article" date="2013" name="BMC Genomics">
        <title>The miniature genome of a carnivorous plant Genlisea aurea contains a low number of genes and short non-coding sequences.</title>
        <authorList>
            <person name="Leushkin E.V."/>
            <person name="Sutormin R.A."/>
            <person name="Nabieva E.R."/>
            <person name="Penin A.A."/>
            <person name="Kondrashov A.S."/>
            <person name="Logacheva M.D."/>
        </authorList>
    </citation>
    <scope>NUCLEOTIDE SEQUENCE [LARGE SCALE GENOMIC DNA]</scope>
</reference>
<keyword evidence="1" id="KW-1133">Transmembrane helix</keyword>
<keyword evidence="3" id="KW-1185">Reference proteome</keyword>
<proteinExistence type="predicted"/>
<keyword evidence="1" id="KW-0472">Membrane</keyword>